<comment type="caution">
    <text evidence="2">The sequence shown here is derived from an EMBL/GenBank/DDBJ whole genome shotgun (WGS) entry which is preliminary data.</text>
</comment>
<feature type="region of interest" description="Disordered" evidence="1">
    <location>
        <begin position="301"/>
        <end position="381"/>
    </location>
</feature>
<dbReference type="EMBL" id="JAEHOC010000004">
    <property type="protein sequence ID" value="KAG2442924.1"/>
    <property type="molecule type" value="Genomic_DNA"/>
</dbReference>
<dbReference type="AlphaFoldDB" id="A0A835TLQ8"/>
<reference evidence="2" key="1">
    <citation type="journal article" date="2020" name="bioRxiv">
        <title>Comparative genomics of Chlamydomonas.</title>
        <authorList>
            <person name="Craig R.J."/>
            <person name="Hasan A.R."/>
            <person name="Ness R.W."/>
            <person name="Keightley P.D."/>
        </authorList>
    </citation>
    <scope>NUCLEOTIDE SEQUENCE</scope>
    <source>
        <strain evidence="2">SAG 7.73</strain>
    </source>
</reference>
<evidence type="ECO:0000313" key="3">
    <source>
        <dbReference type="Proteomes" id="UP000650467"/>
    </source>
</evidence>
<protein>
    <submittedName>
        <fullName evidence="2">Uncharacterized protein</fullName>
    </submittedName>
</protein>
<evidence type="ECO:0000256" key="1">
    <source>
        <dbReference type="SAM" id="MobiDB-lite"/>
    </source>
</evidence>
<gene>
    <name evidence="2" type="ORF">HXX76_003000</name>
</gene>
<organism evidence="2 3">
    <name type="scientific">Chlamydomonas incerta</name>
    <dbReference type="NCBI Taxonomy" id="51695"/>
    <lineage>
        <taxon>Eukaryota</taxon>
        <taxon>Viridiplantae</taxon>
        <taxon>Chlorophyta</taxon>
        <taxon>core chlorophytes</taxon>
        <taxon>Chlorophyceae</taxon>
        <taxon>CS clade</taxon>
        <taxon>Chlamydomonadales</taxon>
        <taxon>Chlamydomonadaceae</taxon>
        <taxon>Chlamydomonas</taxon>
    </lineage>
</organism>
<keyword evidence="3" id="KW-1185">Reference proteome</keyword>
<sequence>MVNTKFINSLASEFKLGMEWQLRAVAAFAIAAPELRSHIRAGISDKSEQVDSLNVLMREAFDGRDAAESGSGSWTAADTKLYNNVAVFVPGYETPYAKLNFKHVTKKQLVKQMEREHYFRVVKVAEQPSQPLALEKCAADFVDINKLQLQDDVKLAVVVGGEHALSKLTRQVETIQGWTEGQIRKDENEAAEWALVHIAGDTGASRWCFNMLTGLVDGEKMQIEIDGMAFSQERALLVERKPRIMLIYVKELANKVFLMADGCCDDPGEAAACAVCMEEEGIAPVLPTGDGGYAARDSCGRWPVDDGTRRRGQNFLANIKPGRRRPNKSDSSAATADASRSSGAGKAAGPHSAVGIGRHASSSQQAACSPAHPAHHLRTHDPFSATSGAWLQRRVAPVCRPPAVPAPLQHAQRAQAVAAARRL</sequence>
<accession>A0A835TLQ8</accession>
<feature type="compositionally biased region" description="Low complexity" evidence="1">
    <location>
        <begin position="359"/>
        <end position="372"/>
    </location>
</feature>
<proteinExistence type="predicted"/>
<evidence type="ECO:0000313" key="2">
    <source>
        <dbReference type="EMBL" id="KAG2442924.1"/>
    </source>
</evidence>
<dbReference type="Proteomes" id="UP000650467">
    <property type="component" value="Unassembled WGS sequence"/>
</dbReference>
<feature type="compositionally biased region" description="Low complexity" evidence="1">
    <location>
        <begin position="329"/>
        <end position="349"/>
    </location>
</feature>
<dbReference type="OrthoDB" id="544543at2759"/>
<name>A0A835TLQ8_CHLIN</name>